<keyword evidence="2" id="KW-0472">Membrane</keyword>
<keyword evidence="2" id="KW-1133">Transmembrane helix</keyword>
<accession>A0A9W6VUA1</accession>
<feature type="compositionally biased region" description="Basic and acidic residues" evidence="1">
    <location>
        <begin position="149"/>
        <end position="158"/>
    </location>
</feature>
<evidence type="ECO:0000259" key="3">
    <source>
        <dbReference type="Pfam" id="PF07811"/>
    </source>
</evidence>
<evidence type="ECO:0000256" key="2">
    <source>
        <dbReference type="SAM" id="Phobius"/>
    </source>
</evidence>
<protein>
    <recommendedName>
        <fullName evidence="3">TadE-like domain-containing protein</fullName>
    </recommendedName>
</protein>
<dbReference type="InterPro" id="IPR012495">
    <property type="entry name" value="TadE-like_dom"/>
</dbReference>
<dbReference type="Proteomes" id="UP001165135">
    <property type="component" value="Unassembled WGS sequence"/>
</dbReference>
<keyword evidence="2" id="KW-0812">Transmembrane</keyword>
<feature type="domain" description="TadE-like" evidence="3">
    <location>
        <begin position="26"/>
        <end position="68"/>
    </location>
</feature>
<proteinExistence type="predicted"/>
<name>A0A9W6VUA1_9ACTN</name>
<dbReference type="Pfam" id="PF07811">
    <property type="entry name" value="TadE"/>
    <property type="match status" value="1"/>
</dbReference>
<organism evidence="4 5">
    <name type="scientific">Actinoallomurus iriomotensis</name>
    <dbReference type="NCBI Taxonomy" id="478107"/>
    <lineage>
        <taxon>Bacteria</taxon>
        <taxon>Bacillati</taxon>
        <taxon>Actinomycetota</taxon>
        <taxon>Actinomycetes</taxon>
        <taxon>Streptosporangiales</taxon>
        <taxon>Thermomonosporaceae</taxon>
        <taxon>Actinoallomurus</taxon>
    </lineage>
</organism>
<evidence type="ECO:0000256" key="1">
    <source>
        <dbReference type="SAM" id="MobiDB-lite"/>
    </source>
</evidence>
<reference evidence="4" key="1">
    <citation type="submission" date="2023-03" db="EMBL/GenBank/DDBJ databases">
        <title>Actinoallomurus iriomotensis NBRC 103681.</title>
        <authorList>
            <person name="Ichikawa N."/>
            <person name="Sato H."/>
            <person name="Tonouchi N."/>
        </authorList>
    </citation>
    <scope>NUCLEOTIDE SEQUENCE</scope>
    <source>
        <strain evidence="4">NBRC 103681</strain>
    </source>
</reference>
<sequence>MSDIGAVMTRLPSHRRAPARFRGAAGNAVVEAAILAPLLVLFLAGLLTGARLQRAAAAVNQAAADAARQASIARTPAQARTTATTSALTTLRDKGLHCTPQVHLDLAGFNQPVGNPGAVSARVTCTVRLADIAAPGIPGSRTVTKTHRSPLDRFRGRD</sequence>
<evidence type="ECO:0000313" key="5">
    <source>
        <dbReference type="Proteomes" id="UP001165135"/>
    </source>
</evidence>
<dbReference type="EMBL" id="BSTJ01000015">
    <property type="protein sequence ID" value="GLY80555.1"/>
    <property type="molecule type" value="Genomic_DNA"/>
</dbReference>
<comment type="caution">
    <text evidence="4">The sequence shown here is derived from an EMBL/GenBank/DDBJ whole genome shotgun (WGS) entry which is preliminary data.</text>
</comment>
<gene>
    <name evidence="4" type="ORF">Airi01_088220</name>
</gene>
<dbReference type="RefSeq" id="WP_285633665.1">
    <property type="nucleotide sequence ID" value="NZ_BSTJ01000015.1"/>
</dbReference>
<feature type="region of interest" description="Disordered" evidence="1">
    <location>
        <begin position="139"/>
        <end position="158"/>
    </location>
</feature>
<feature type="transmembrane region" description="Helical" evidence="2">
    <location>
        <begin position="28"/>
        <end position="47"/>
    </location>
</feature>
<dbReference type="AlphaFoldDB" id="A0A9W6VUA1"/>
<evidence type="ECO:0000313" key="4">
    <source>
        <dbReference type="EMBL" id="GLY80555.1"/>
    </source>
</evidence>